<dbReference type="HOGENOM" id="CLU_2992259_0_0_5"/>
<dbReference type="Proteomes" id="UP000005307">
    <property type="component" value="Chromosome"/>
</dbReference>
<proteinExistence type="predicted"/>
<evidence type="ECO:0000313" key="1">
    <source>
        <dbReference type="EMBL" id="AGI67900.1"/>
    </source>
</evidence>
<accession>M9RDL0</accession>
<sequence>MSSYKSLILFVKLAQAVGRATLEIFQDIDLYDFIFLVPVGDATVRCRSIGLLSVDPH</sequence>
<evidence type="ECO:0000313" key="2">
    <source>
        <dbReference type="Proteomes" id="UP000005307"/>
    </source>
</evidence>
<dbReference type="KEGG" id="oat:OAN307_c22760"/>
<protein>
    <submittedName>
        <fullName evidence="1">Uncharacterized protein</fullName>
    </submittedName>
</protein>
<keyword evidence="2" id="KW-1185">Reference proteome</keyword>
<reference evidence="1 2" key="1">
    <citation type="journal article" date="2013" name="PLoS ONE">
        <title>Poles Apart: Arctic and Antarctic Octadecabacter strains Share High Genome Plasticity and a New Type of Xanthorhodopsin.</title>
        <authorList>
            <person name="Vollmers J."/>
            <person name="Voget S."/>
            <person name="Dietrich S."/>
            <person name="Gollnow K."/>
            <person name="Smits M."/>
            <person name="Meyer K."/>
            <person name="Brinkhoff T."/>
            <person name="Simon M."/>
            <person name="Daniel R."/>
        </authorList>
    </citation>
    <scope>NUCLEOTIDE SEQUENCE [LARGE SCALE GENOMIC DNA]</scope>
    <source>
        <strain evidence="1 2">307</strain>
    </source>
</reference>
<dbReference type="EMBL" id="CP003740">
    <property type="protein sequence ID" value="AGI67900.1"/>
    <property type="molecule type" value="Genomic_DNA"/>
</dbReference>
<gene>
    <name evidence="1" type="ORF">OAN307_c22760</name>
</gene>
<dbReference type="AlphaFoldDB" id="M9RDL0"/>
<organism evidence="1 2">
    <name type="scientific">Octadecabacter antarcticus 307</name>
    <dbReference type="NCBI Taxonomy" id="391626"/>
    <lineage>
        <taxon>Bacteria</taxon>
        <taxon>Pseudomonadati</taxon>
        <taxon>Pseudomonadota</taxon>
        <taxon>Alphaproteobacteria</taxon>
        <taxon>Rhodobacterales</taxon>
        <taxon>Roseobacteraceae</taxon>
        <taxon>Octadecabacter</taxon>
    </lineage>
</organism>
<name>M9RDL0_9RHOB</name>